<proteinExistence type="predicted"/>
<name>A0A8X6JXM5_9ARAC</name>
<evidence type="ECO:0000313" key="1">
    <source>
        <dbReference type="EMBL" id="GFS66216.1"/>
    </source>
</evidence>
<dbReference type="AlphaFoldDB" id="A0A8X6JXM5"/>
<sequence>MEVLKPRCRTWDKVQVQQQQLEVPDKEDKEDMEVLVDKGRIKELAAAAKAAGGAGQMIWWSWEAKVQDEALGWTGAAAAAAGGAGAGQRRKRIR</sequence>
<comment type="caution">
    <text evidence="1">The sequence shown here is derived from an EMBL/GenBank/DDBJ whole genome shotgun (WGS) entry which is preliminary data.</text>
</comment>
<accession>A0A8X6JXM5</accession>
<reference evidence="1" key="1">
    <citation type="submission" date="2020-08" db="EMBL/GenBank/DDBJ databases">
        <title>Multicomponent nature underlies the extraordinary mechanical properties of spider dragline silk.</title>
        <authorList>
            <person name="Kono N."/>
            <person name="Nakamura H."/>
            <person name="Mori M."/>
            <person name="Yoshida Y."/>
            <person name="Ohtoshi R."/>
            <person name="Malay A.D."/>
            <person name="Moran D.A.P."/>
            <person name="Tomita M."/>
            <person name="Numata K."/>
            <person name="Arakawa K."/>
        </authorList>
    </citation>
    <scope>NUCLEOTIDE SEQUENCE</scope>
</reference>
<gene>
    <name evidence="1" type="ORF">TNIN_381151</name>
</gene>
<protein>
    <submittedName>
        <fullName evidence="1">Uncharacterized protein</fullName>
    </submittedName>
</protein>
<keyword evidence="2" id="KW-1185">Reference proteome</keyword>
<dbReference type="Proteomes" id="UP000886998">
    <property type="component" value="Unassembled WGS sequence"/>
</dbReference>
<dbReference type="EMBL" id="BMAV01028233">
    <property type="protein sequence ID" value="GFS66216.1"/>
    <property type="molecule type" value="Genomic_DNA"/>
</dbReference>
<organism evidence="1 2">
    <name type="scientific">Trichonephila inaurata madagascariensis</name>
    <dbReference type="NCBI Taxonomy" id="2747483"/>
    <lineage>
        <taxon>Eukaryota</taxon>
        <taxon>Metazoa</taxon>
        <taxon>Ecdysozoa</taxon>
        <taxon>Arthropoda</taxon>
        <taxon>Chelicerata</taxon>
        <taxon>Arachnida</taxon>
        <taxon>Araneae</taxon>
        <taxon>Araneomorphae</taxon>
        <taxon>Entelegynae</taxon>
        <taxon>Araneoidea</taxon>
        <taxon>Nephilidae</taxon>
        <taxon>Trichonephila</taxon>
        <taxon>Trichonephila inaurata</taxon>
    </lineage>
</organism>
<evidence type="ECO:0000313" key="2">
    <source>
        <dbReference type="Proteomes" id="UP000886998"/>
    </source>
</evidence>